<dbReference type="PROSITE" id="PS50931">
    <property type="entry name" value="HTH_LYSR"/>
    <property type="match status" value="1"/>
</dbReference>
<protein>
    <submittedName>
        <fullName evidence="6">LysR family transcriptional regulator</fullName>
    </submittedName>
</protein>
<accession>A0A2U2MX54</accession>
<dbReference type="AlphaFoldDB" id="A0A2U2MX54"/>
<dbReference type="Pfam" id="PF00126">
    <property type="entry name" value="HTH_1"/>
    <property type="match status" value="1"/>
</dbReference>
<comment type="similarity">
    <text evidence="1">Belongs to the LysR transcriptional regulatory family.</text>
</comment>
<keyword evidence="2" id="KW-0805">Transcription regulation</keyword>
<dbReference type="InterPro" id="IPR000847">
    <property type="entry name" value="LysR_HTH_N"/>
</dbReference>
<dbReference type="SUPFAM" id="SSF46785">
    <property type="entry name" value="Winged helix' DNA-binding domain"/>
    <property type="match status" value="1"/>
</dbReference>
<comment type="caution">
    <text evidence="6">The sequence shown here is derived from an EMBL/GenBank/DDBJ whole genome shotgun (WGS) entry which is preliminary data.</text>
</comment>
<evidence type="ECO:0000313" key="6">
    <source>
        <dbReference type="EMBL" id="PWG61376.1"/>
    </source>
</evidence>
<dbReference type="EMBL" id="QFFI01000037">
    <property type="protein sequence ID" value="PWG61376.1"/>
    <property type="molecule type" value="Genomic_DNA"/>
</dbReference>
<dbReference type="InterPro" id="IPR036390">
    <property type="entry name" value="WH_DNA-bd_sf"/>
</dbReference>
<dbReference type="PANTHER" id="PTHR30126">
    <property type="entry name" value="HTH-TYPE TRANSCRIPTIONAL REGULATOR"/>
    <property type="match status" value="1"/>
</dbReference>
<evidence type="ECO:0000313" key="7">
    <source>
        <dbReference type="Proteomes" id="UP000245474"/>
    </source>
</evidence>
<dbReference type="PANTHER" id="PTHR30126:SF91">
    <property type="entry name" value="LYSR FAMILY TRANSCRIPTIONAL REGULATOR"/>
    <property type="match status" value="1"/>
</dbReference>
<keyword evidence="7" id="KW-1185">Reference proteome</keyword>
<dbReference type="OrthoDB" id="196624at2"/>
<dbReference type="RefSeq" id="WP_109679987.1">
    <property type="nucleotide sequence ID" value="NZ_CP086615.1"/>
</dbReference>
<evidence type="ECO:0000259" key="5">
    <source>
        <dbReference type="PROSITE" id="PS50931"/>
    </source>
</evidence>
<organism evidence="6 7">
    <name type="scientific">Sediminicurvatus halobius</name>
    <dbReference type="NCBI Taxonomy" id="2182432"/>
    <lineage>
        <taxon>Bacteria</taxon>
        <taxon>Pseudomonadati</taxon>
        <taxon>Pseudomonadota</taxon>
        <taxon>Gammaproteobacteria</taxon>
        <taxon>Chromatiales</taxon>
        <taxon>Ectothiorhodospiraceae</taxon>
        <taxon>Sediminicurvatus</taxon>
    </lineage>
</organism>
<dbReference type="Pfam" id="PF03466">
    <property type="entry name" value="LysR_substrate"/>
    <property type="match status" value="1"/>
</dbReference>
<gene>
    <name evidence="6" type="ORF">DEM34_16805</name>
</gene>
<dbReference type="CDD" id="cd05466">
    <property type="entry name" value="PBP2_LTTR_substrate"/>
    <property type="match status" value="1"/>
</dbReference>
<evidence type="ECO:0000256" key="4">
    <source>
        <dbReference type="ARBA" id="ARBA00023163"/>
    </source>
</evidence>
<proteinExistence type="inferred from homology"/>
<evidence type="ECO:0000256" key="1">
    <source>
        <dbReference type="ARBA" id="ARBA00009437"/>
    </source>
</evidence>
<dbReference type="Proteomes" id="UP000245474">
    <property type="component" value="Unassembled WGS sequence"/>
</dbReference>
<name>A0A2U2MX54_9GAMM</name>
<keyword evidence="3" id="KW-0238">DNA-binding</keyword>
<dbReference type="GO" id="GO:0000976">
    <property type="term" value="F:transcription cis-regulatory region binding"/>
    <property type="evidence" value="ECO:0007669"/>
    <property type="project" value="TreeGrafter"/>
</dbReference>
<dbReference type="GO" id="GO:0003700">
    <property type="term" value="F:DNA-binding transcription factor activity"/>
    <property type="evidence" value="ECO:0007669"/>
    <property type="project" value="InterPro"/>
</dbReference>
<dbReference type="Gene3D" id="3.40.190.290">
    <property type="match status" value="1"/>
</dbReference>
<sequence>MTLEDLRIFVAAGESASLSALARQLGRTQASVSQHVARLEREFAVPLIARSARGIELTEAGYILWELALQGLDAIELARERIRALQQGETGTLTVTTGGTTVRHFLRRAIVRFRDGNPGVNLRFLPAGSSRRCFELLRLGRADLALATTGERAPGVATRTLAFQRFFLLVAMGDPFAQRERVCLDDLRDIHYLGLAEGIAHRALLEEAAAAQGVHLEPELAFDDFDTASIFVELGMGQAIVPAVQAHNFTRTAEVCAVPIEGLPEVPFGWGFRHQRHIPATAKRFVEVFEGELESLARIRGVRIVTDGSAVG</sequence>
<dbReference type="SUPFAM" id="SSF53850">
    <property type="entry name" value="Periplasmic binding protein-like II"/>
    <property type="match status" value="1"/>
</dbReference>
<keyword evidence="4" id="KW-0804">Transcription</keyword>
<evidence type="ECO:0000256" key="2">
    <source>
        <dbReference type="ARBA" id="ARBA00023015"/>
    </source>
</evidence>
<evidence type="ECO:0000256" key="3">
    <source>
        <dbReference type="ARBA" id="ARBA00023125"/>
    </source>
</evidence>
<feature type="domain" description="HTH lysR-type" evidence="5">
    <location>
        <begin position="1"/>
        <end position="58"/>
    </location>
</feature>
<reference evidence="6 7" key="1">
    <citation type="submission" date="2018-05" db="EMBL/GenBank/DDBJ databases">
        <title>Spiribacter halobius sp. nov., a moderately halophilic bacterium isolated from marine solar saltern.</title>
        <authorList>
            <person name="Zheng W.-S."/>
            <person name="Lu D.-C."/>
            <person name="Du Z.-J."/>
        </authorList>
    </citation>
    <scope>NUCLEOTIDE SEQUENCE [LARGE SCALE GENOMIC DNA]</scope>
    <source>
        <strain evidence="6 7">E85</strain>
    </source>
</reference>
<dbReference type="InterPro" id="IPR036388">
    <property type="entry name" value="WH-like_DNA-bd_sf"/>
</dbReference>
<dbReference type="InterPro" id="IPR005119">
    <property type="entry name" value="LysR_subst-bd"/>
</dbReference>
<dbReference type="Gene3D" id="1.10.10.10">
    <property type="entry name" value="Winged helix-like DNA-binding domain superfamily/Winged helix DNA-binding domain"/>
    <property type="match status" value="1"/>
</dbReference>